<dbReference type="OrthoDB" id="9772097at2"/>
<dbReference type="Proteomes" id="UP000274661">
    <property type="component" value="Unassembled WGS sequence"/>
</dbReference>
<dbReference type="SUPFAM" id="SSF49503">
    <property type="entry name" value="Cupredoxins"/>
    <property type="match status" value="1"/>
</dbReference>
<gene>
    <name evidence="2" type="ORF">HMF7854_04665</name>
</gene>
<dbReference type="RefSeq" id="WP_126718033.1">
    <property type="nucleotide sequence ID" value="NZ_RWJF01000001.1"/>
</dbReference>
<keyword evidence="3" id="KW-1185">Reference proteome</keyword>
<accession>A0A429V8D1</accession>
<dbReference type="InterPro" id="IPR008972">
    <property type="entry name" value="Cupredoxin"/>
</dbReference>
<protein>
    <submittedName>
        <fullName evidence="2">Methylamine utilization protein</fullName>
    </submittedName>
</protein>
<name>A0A429V8D1_9SPHN</name>
<organism evidence="2 3">
    <name type="scientific">Sphingomonas ginkgonis</name>
    <dbReference type="NCBI Taxonomy" id="2315330"/>
    <lineage>
        <taxon>Bacteria</taxon>
        <taxon>Pseudomonadati</taxon>
        <taxon>Pseudomonadota</taxon>
        <taxon>Alphaproteobacteria</taxon>
        <taxon>Sphingomonadales</taxon>
        <taxon>Sphingomonadaceae</taxon>
        <taxon>Sphingomonas</taxon>
    </lineage>
</organism>
<feature type="chain" id="PRO_5019489764" evidence="1">
    <location>
        <begin position="19"/>
        <end position="196"/>
    </location>
</feature>
<evidence type="ECO:0000313" key="2">
    <source>
        <dbReference type="EMBL" id="RST30199.1"/>
    </source>
</evidence>
<evidence type="ECO:0000313" key="3">
    <source>
        <dbReference type="Proteomes" id="UP000274661"/>
    </source>
</evidence>
<dbReference type="EMBL" id="RWJF01000001">
    <property type="protein sequence ID" value="RST30199.1"/>
    <property type="molecule type" value="Genomic_DNA"/>
</dbReference>
<dbReference type="AlphaFoldDB" id="A0A429V8D1"/>
<comment type="caution">
    <text evidence="2">The sequence shown here is derived from an EMBL/GenBank/DDBJ whole genome shotgun (WGS) entry which is preliminary data.</text>
</comment>
<sequence length="196" mass="21351">MYRVILLPLCLASAAAHATTATFVARDPAGRPLSDAVVTVRTATRPAGPIRFPWPMVMGQQDLSYTPHVLIVPVGATVSFPNRDRVRHHVYSVSKPKKFAIRLYGHEEQRTETFDRPGAVALGCNIHDQMSGFIYVVDTPFAATTNAQGMVRFANLPEGAATVTVWSPSLRMPGNSWSGPLRIAGPNLMTSLVARR</sequence>
<keyword evidence="1" id="KW-0732">Signal</keyword>
<proteinExistence type="predicted"/>
<evidence type="ECO:0000256" key="1">
    <source>
        <dbReference type="SAM" id="SignalP"/>
    </source>
</evidence>
<feature type="signal peptide" evidence="1">
    <location>
        <begin position="1"/>
        <end position="18"/>
    </location>
</feature>
<reference evidence="2 3" key="1">
    <citation type="submission" date="2018-12" db="EMBL/GenBank/DDBJ databases">
        <title>Sphingomonas sp. HMF7854 Genome sequencing and assembly.</title>
        <authorList>
            <person name="Cha I."/>
            <person name="Kang H."/>
            <person name="Kim H."/>
            <person name="Kang J."/>
            <person name="Joh K."/>
        </authorList>
    </citation>
    <scope>NUCLEOTIDE SEQUENCE [LARGE SCALE GENOMIC DNA]</scope>
    <source>
        <strain evidence="2 3">HMF7854</strain>
    </source>
</reference>
<dbReference type="Gene3D" id="2.60.40.420">
    <property type="entry name" value="Cupredoxins - blue copper proteins"/>
    <property type="match status" value="1"/>
</dbReference>